<feature type="transmembrane region" description="Helical" evidence="1">
    <location>
        <begin position="167"/>
        <end position="185"/>
    </location>
</feature>
<feature type="transmembrane region" description="Helical" evidence="1">
    <location>
        <begin position="205"/>
        <end position="229"/>
    </location>
</feature>
<name>A0ABY5P2D9_9LACT</name>
<dbReference type="RefSeq" id="WP_313792374.1">
    <property type="nucleotide sequence ID" value="NZ_CP102453.1"/>
</dbReference>
<evidence type="ECO:0000313" key="3">
    <source>
        <dbReference type="Proteomes" id="UP001315967"/>
    </source>
</evidence>
<accession>A0ABY5P2D9</accession>
<organism evidence="2 3">
    <name type="scientific">Fundicoccus culcitae</name>
    <dbReference type="NCBI Taxonomy" id="2969821"/>
    <lineage>
        <taxon>Bacteria</taxon>
        <taxon>Bacillati</taxon>
        <taxon>Bacillota</taxon>
        <taxon>Bacilli</taxon>
        <taxon>Lactobacillales</taxon>
        <taxon>Aerococcaceae</taxon>
        <taxon>Fundicoccus</taxon>
    </lineage>
</organism>
<gene>
    <name evidence="2" type="ORF">NRE15_08055</name>
</gene>
<feature type="transmembrane region" description="Helical" evidence="1">
    <location>
        <begin position="294"/>
        <end position="318"/>
    </location>
</feature>
<dbReference type="Pfam" id="PF05552">
    <property type="entry name" value="MS_channel_1st_1"/>
    <property type="match status" value="3"/>
</dbReference>
<protein>
    <submittedName>
        <fullName evidence="2">Mechanosensitive ion channel</fullName>
    </submittedName>
</protein>
<feature type="transmembrane region" description="Helical" evidence="1">
    <location>
        <begin position="6"/>
        <end position="30"/>
    </location>
</feature>
<evidence type="ECO:0000256" key="1">
    <source>
        <dbReference type="SAM" id="Phobius"/>
    </source>
</evidence>
<feature type="transmembrane region" description="Helical" evidence="1">
    <location>
        <begin position="265"/>
        <end position="282"/>
    </location>
</feature>
<dbReference type="InterPro" id="IPR045275">
    <property type="entry name" value="MscS_archaea/bacteria_type"/>
</dbReference>
<feature type="transmembrane region" description="Helical" evidence="1">
    <location>
        <begin position="330"/>
        <end position="348"/>
    </location>
</feature>
<feature type="transmembrane region" description="Helical" evidence="1">
    <location>
        <begin position="106"/>
        <end position="127"/>
    </location>
</feature>
<dbReference type="InterPro" id="IPR008910">
    <property type="entry name" value="MSC_TM_helix"/>
</dbReference>
<evidence type="ECO:0000313" key="2">
    <source>
        <dbReference type="EMBL" id="UUX32874.1"/>
    </source>
</evidence>
<dbReference type="PANTHER" id="PTHR30221">
    <property type="entry name" value="SMALL-CONDUCTANCE MECHANOSENSITIVE CHANNEL"/>
    <property type="match status" value="1"/>
</dbReference>
<reference evidence="2 3" key="1">
    <citation type="submission" date="2022-08" db="EMBL/GenBank/DDBJ databases">
        <title>Aerococcaceae sp. nov isolated from spoiled eye mask.</title>
        <authorList>
            <person name="Zhou G."/>
            <person name="Xie X.-B."/>
            <person name="Shi Q.-S."/>
            <person name="Wang Y.-S."/>
            <person name="Wen X."/>
            <person name="Peng H."/>
            <person name="Yang X.-J."/>
            <person name="Tao H.-B."/>
            <person name="Huang X.-M."/>
        </authorList>
    </citation>
    <scope>NUCLEOTIDE SEQUENCE [LARGE SCALE GENOMIC DNA]</scope>
    <source>
        <strain evidence="3">DM20194951</strain>
    </source>
</reference>
<dbReference type="Gene3D" id="1.10.287.1260">
    <property type="match status" value="1"/>
</dbReference>
<keyword evidence="3" id="KW-1185">Reference proteome</keyword>
<dbReference type="NCBIfam" id="NF033912">
    <property type="entry name" value="msc"/>
    <property type="match status" value="1"/>
</dbReference>
<keyword evidence="1" id="KW-0472">Membrane</keyword>
<dbReference type="PANTHER" id="PTHR30221:SF1">
    <property type="entry name" value="SMALL-CONDUCTANCE MECHANOSENSITIVE CHANNEL"/>
    <property type="match status" value="1"/>
</dbReference>
<proteinExistence type="predicted"/>
<feature type="transmembrane region" description="Helical" evidence="1">
    <location>
        <begin position="360"/>
        <end position="381"/>
    </location>
</feature>
<dbReference type="EMBL" id="CP102453">
    <property type="protein sequence ID" value="UUX32874.1"/>
    <property type="molecule type" value="Genomic_DNA"/>
</dbReference>
<keyword evidence="1" id="KW-0812">Transmembrane</keyword>
<sequence>MDFEDLFSTIIAALPGILGALLLLILALIISQILKRLTIKGLNKIDFGQKLQNWGVSKNDDESDTFLETIGTFVYFIVMLFFLPFILNGLNLSGVADPIINMFNRFFEYIPNIIAALIILVVGLYFCRFVKNLVQNLFEGLNIDKWYAKVTGRVIETEIDETRLAEVLANIVYVLIFIPILTVALETLGIESISTPIIGVLNQILAAIPNILTALVLVIIGGFISNLLADLIESLLRTSGIDRYSNYLNFKGETHLKISTVTAQIIKMVLLIFFIVEALNVLRLEVLNTIGTAVIAYMPLVISAIIILAIGIIGGNILADFLAKVSGSKVFGEFARYAIIVLSVFMTLDQLQFAQTIVNSSFIIILGSIALTFVLAFGLGGREFAAKQLEKADKALDEDISHKVNEVEEIKEEN</sequence>
<dbReference type="Proteomes" id="UP001315967">
    <property type="component" value="Chromosome"/>
</dbReference>
<feature type="transmembrane region" description="Helical" evidence="1">
    <location>
        <begin position="66"/>
        <end position="86"/>
    </location>
</feature>
<keyword evidence="1" id="KW-1133">Transmembrane helix</keyword>